<dbReference type="Proteomes" id="UP000237655">
    <property type="component" value="Chromosome"/>
</dbReference>
<evidence type="ECO:0000259" key="6">
    <source>
        <dbReference type="PROSITE" id="PS50893"/>
    </source>
</evidence>
<dbReference type="InterPro" id="IPR027417">
    <property type="entry name" value="P-loop_NTPase"/>
</dbReference>
<comment type="similarity">
    <text evidence="2">Belongs to the ABC transporter superfamily.</text>
</comment>
<dbReference type="Gene3D" id="3.40.50.300">
    <property type="entry name" value="P-loop containing nucleotide triphosphate hydrolases"/>
    <property type="match status" value="2"/>
</dbReference>
<dbReference type="AlphaFoldDB" id="A0A2S0MQ39"/>
<evidence type="ECO:0000313" key="7">
    <source>
        <dbReference type="EMBL" id="AVO37957.1"/>
    </source>
</evidence>
<dbReference type="InterPro" id="IPR003593">
    <property type="entry name" value="AAA+_ATPase"/>
</dbReference>
<dbReference type="FunFam" id="3.40.50.300:FF:000016">
    <property type="entry name" value="Oligopeptide ABC transporter ATP-binding component"/>
    <property type="match status" value="2"/>
</dbReference>
<dbReference type="GO" id="GO:0005886">
    <property type="term" value="C:plasma membrane"/>
    <property type="evidence" value="ECO:0007669"/>
    <property type="project" value="UniProtKB-SubCell"/>
</dbReference>
<organism evidence="7 8">
    <name type="scientific">Pukyongiella litopenaei</name>
    <dbReference type="NCBI Taxonomy" id="2605946"/>
    <lineage>
        <taxon>Bacteria</taxon>
        <taxon>Pseudomonadati</taxon>
        <taxon>Pseudomonadota</taxon>
        <taxon>Alphaproteobacteria</taxon>
        <taxon>Rhodobacterales</taxon>
        <taxon>Paracoccaceae</taxon>
        <taxon>Pukyongiella</taxon>
    </lineage>
</organism>
<evidence type="ECO:0000256" key="1">
    <source>
        <dbReference type="ARBA" id="ARBA00004417"/>
    </source>
</evidence>
<dbReference type="Pfam" id="PF08352">
    <property type="entry name" value="oligo_HPY"/>
    <property type="match status" value="2"/>
</dbReference>
<dbReference type="NCBIfam" id="NF008453">
    <property type="entry name" value="PRK11308.1"/>
    <property type="match status" value="2"/>
</dbReference>
<dbReference type="RefSeq" id="WP_106472275.1">
    <property type="nucleotide sequence ID" value="NZ_CP027665.1"/>
</dbReference>
<keyword evidence="4" id="KW-0547">Nucleotide-binding</keyword>
<dbReference type="SUPFAM" id="SSF52540">
    <property type="entry name" value="P-loop containing nucleoside triphosphate hydrolases"/>
    <property type="match status" value="2"/>
</dbReference>
<dbReference type="Pfam" id="PF00005">
    <property type="entry name" value="ABC_tran"/>
    <property type="match status" value="2"/>
</dbReference>
<dbReference type="GO" id="GO:0005524">
    <property type="term" value="F:ATP binding"/>
    <property type="evidence" value="ECO:0007669"/>
    <property type="project" value="UniProtKB-KW"/>
</dbReference>
<proteinExistence type="inferred from homology"/>
<name>A0A2S0MQ39_9RHOB</name>
<accession>A0A2S0MQ39</accession>
<dbReference type="PROSITE" id="PS00211">
    <property type="entry name" value="ABC_TRANSPORTER_1"/>
    <property type="match status" value="2"/>
</dbReference>
<evidence type="ECO:0000256" key="2">
    <source>
        <dbReference type="ARBA" id="ARBA00005417"/>
    </source>
</evidence>
<dbReference type="PANTHER" id="PTHR43776:SF7">
    <property type="entry name" value="D,D-DIPEPTIDE TRANSPORT ATP-BINDING PROTEIN DDPF-RELATED"/>
    <property type="match status" value="1"/>
</dbReference>
<gene>
    <name evidence="7" type="ORF">C6Y53_09735</name>
</gene>
<keyword evidence="8" id="KW-1185">Reference proteome</keyword>
<dbReference type="GO" id="GO:0016887">
    <property type="term" value="F:ATP hydrolysis activity"/>
    <property type="evidence" value="ECO:0007669"/>
    <property type="project" value="InterPro"/>
</dbReference>
<keyword evidence="3" id="KW-0813">Transport</keyword>
<dbReference type="InterPro" id="IPR013563">
    <property type="entry name" value="Oligopep_ABC_C"/>
</dbReference>
<dbReference type="EMBL" id="CP027665">
    <property type="protein sequence ID" value="AVO37957.1"/>
    <property type="molecule type" value="Genomic_DNA"/>
</dbReference>
<evidence type="ECO:0000256" key="3">
    <source>
        <dbReference type="ARBA" id="ARBA00022448"/>
    </source>
</evidence>
<dbReference type="PANTHER" id="PTHR43776">
    <property type="entry name" value="TRANSPORT ATP-BINDING PROTEIN"/>
    <property type="match status" value="1"/>
</dbReference>
<dbReference type="KEGG" id="thas:C6Y53_09735"/>
<dbReference type="GO" id="GO:0055085">
    <property type="term" value="P:transmembrane transport"/>
    <property type="evidence" value="ECO:0007669"/>
    <property type="project" value="UniProtKB-ARBA"/>
</dbReference>
<evidence type="ECO:0000256" key="5">
    <source>
        <dbReference type="ARBA" id="ARBA00022840"/>
    </source>
</evidence>
<sequence>MECRTETDPILKIEDLEIAFGAAAVVQEVNLSVAPGEILALVGESGSGKSMIGRAIMGLLPGGGQVRRGSVRFGGFDMANAGSAEERRRLRGRKIGLIFQEPLSSLNPNMRIREQMCEAMREHTELSEPQIRERALEMLRQVRLDNPEQLMNRYPHEFSGGMRQRIMIASVMMLKPALLIADEPTTALDAVVQKEVLDIMAEVARANNTAVILISHDLAVVAAYASRIAVMEKGVLVETGSARDVLGNPRHEYTRKLLAAAQLGTPEPVKGAAGAPLLSVKGLRVEFSEKRFFGLFGENRTRAVQDVSLTVQPGEFVGLAGESGSGKSTIGRAIGQLAPMAAGRIVFEGRDLGSCTGAEANRLRQRIRFVFQDPFSSLNPRMRIGRIVAEGLRHDRSLSTDDRRARVDEMLEAVGLPRVMAGRFPHALSGGQRQRVAIARALISRPDLIIADEPVSALDVTIQAQILALLKSLQREYGFACLFISHDLHIVEQLCARLYVLHKGRIMEQGETGTLFAAPRHPYTRRLMSASPRLEPGPGGLQLTHSMPAPAVQDGDLQFYDETSGGEALYRLAETAPGHFVALRGAA</sequence>
<evidence type="ECO:0000313" key="8">
    <source>
        <dbReference type="Proteomes" id="UP000237655"/>
    </source>
</evidence>
<dbReference type="InterPro" id="IPR003439">
    <property type="entry name" value="ABC_transporter-like_ATP-bd"/>
</dbReference>
<reference evidence="8" key="1">
    <citation type="submission" date="2018-03" db="EMBL/GenBank/DDBJ databases">
        <title>Genomic analysis of the strain SH-1 isolated from shrimp intestine.</title>
        <authorList>
            <person name="Kim Y.-S."/>
            <person name="Kim S.-E."/>
            <person name="Kim K.-H."/>
        </authorList>
    </citation>
    <scope>NUCLEOTIDE SEQUENCE [LARGE SCALE GENOMIC DNA]</scope>
    <source>
        <strain evidence="8">SH-1</strain>
    </source>
</reference>
<protein>
    <submittedName>
        <fullName evidence="7">ABC transporter ATP-binding protein</fullName>
    </submittedName>
</protein>
<dbReference type="CDD" id="cd03257">
    <property type="entry name" value="ABC_NikE_OppD_transporters"/>
    <property type="match status" value="2"/>
</dbReference>
<comment type="subcellular location">
    <subcellularLocation>
        <location evidence="1">Cell inner membrane</location>
        <topology evidence="1">Peripheral membrane protein</topology>
    </subcellularLocation>
</comment>
<dbReference type="GO" id="GO:0015833">
    <property type="term" value="P:peptide transport"/>
    <property type="evidence" value="ECO:0007669"/>
    <property type="project" value="InterPro"/>
</dbReference>
<dbReference type="InterPro" id="IPR017871">
    <property type="entry name" value="ABC_transporter-like_CS"/>
</dbReference>
<dbReference type="InterPro" id="IPR050319">
    <property type="entry name" value="ABC_transp_ATP-bind"/>
</dbReference>
<evidence type="ECO:0000256" key="4">
    <source>
        <dbReference type="ARBA" id="ARBA00022741"/>
    </source>
</evidence>
<dbReference type="NCBIfam" id="NF007739">
    <property type="entry name" value="PRK10419.1"/>
    <property type="match status" value="2"/>
</dbReference>
<feature type="domain" description="ABC transporter" evidence="6">
    <location>
        <begin position="283"/>
        <end position="528"/>
    </location>
</feature>
<dbReference type="PROSITE" id="PS50893">
    <property type="entry name" value="ABC_TRANSPORTER_2"/>
    <property type="match status" value="2"/>
</dbReference>
<keyword evidence="5 7" id="KW-0067">ATP-binding</keyword>
<dbReference type="SMART" id="SM00382">
    <property type="entry name" value="AAA"/>
    <property type="match status" value="2"/>
</dbReference>
<feature type="domain" description="ABC transporter" evidence="6">
    <location>
        <begin position="11"/>
        <end position="258"/>
    </location>
</feature>